<dbReference type="Pfam" id="PF00078">
    <property type="entry name" value="RVT_1"/>
    <property type="match status" value="1"/>
</dbReference>
<dbReference type="Gene3D" id="3.60.10.10">
    <property type="entry name" value="Endonuclease/exonuclease/phosphatase"/>
    <property type="match status" value="1"/>
</dbReference>
<feature type="domain" description="Reverse transcriptase" evidence="2">
    <location>
        <begin position="363"/>
        <end position="545"/>
    </location>
</feature>
<keyword evidence="4" id="KW-1185">Reference proteome</keyword>
<proteinExistence type="predicted"/>
<dbReference type="SUPFAM" id="SSF56219">
    <property type="entry name" value="DNase I-like"/>
    <property type="match status" value="1"/>
</dbReference>
<accession>A0A1V9Y8S0</accession>
<feature type="region of interest" description="Disordered" evidence="1">
    <location>
        <begin position="476"/>
        <end position="504"/>
    </location>
</feature>
<organism evidence="3 4">
    <name type="scientific">Achlya hypogyna</name>
    <name type="common">Oomycete</name>
    <name type="synonym">Protoachlya hypogyna</name>
    <dbReference type="NCBI Taxonomy" id="1202772"/>
    <lineage>
        <taxon>Eukaryota</taxon>
        <taxon>Sar</taxon>
        <taxon>Stramenopiles</taxon>
        <taxon>Oomycota</taxon>
        <taxon>Saprolegniomycetes</taxon>
        <taxon>Saprolegniales</taxon>
        <taxon>Achlyaceae</taxon>
        <taxon>Achlya</taxon>
    </lineage>
</organism>
<gene>
    <name evidence="3" type="ORF">ACHHYP_16373</name>
</gene>
<dbReference type="OrthoDB" id="93167at2759"/>
<dbReference type="EMBL" id="JNBR01002569">
    <property type="protein sequence ID" value="OQR82121.1"/>
    <property type="molecule type" value="Genomic_DNA"/>
</dbReference>
<dbReference type="InterPro" id="IPR000477">
    <property type="entry name" value="RT_dom"/>
</dbReference>
<sequence length="550" mass="61010">MPGFSALHHVVELDVPGRYLVASTTWGTTPVYFHNVYGPVDRQERAQFYSALPRGFEPAAIHLVGGDLNLPLDESLEASHHRPDLARAQMACVEWLPALRVVDAWRLHHPSERVMSGPTGANRIDYLLIDSEVVSQLYQDATYTKNRYGGDHLVHSVTLSASPCTSSRGYWRLPCELLADPAIQAAVTAAEQLLAKMTSRTSTTPPPNIGAMLYGGLQRIKARLQECHRRYIVDTKAILHDHRMRRPTRLPVDWTRHSTAELRQYTMDVHFDLHANTNEQGSRHFFRRPQGSKIPITKAIVDAGAATDAPTAVLQSLTQRLSDVDREQLDAPLTSLELRSVITIMDSSNAVTLLLKAGDRGDPSNFRPIALMPVEVKPGAWPTLPELVHRSQAGFIPGHRLHDLVVFVQSRQLYCTMEDHGHYATFLDFSKAYDMDDQGFLMDTLRELNIGPVFFSWVALLVHLIFNGDLGPTIRPTRGVKQGATRGDATRTPTPRHPPPGGDTATCIFFADDSTLLSFDLPSAVELLEVVHEFCAVSGARLNPSRPKGG</sequence>
<dbReference type="AlphaFoldDB" id="A0A1V9Y8S0"/>
<dbReference type="Proteomes" id="UP000243579">
    <property type="component" value="Unassembled WGS sequence"/>
</dbReference>
<evidence type="ECO:0000313" key="3">
    <source>
        <dbReference type="EMBL" id="OQR82121.1"/>
    </source>
</evidence>
<comment type="caution">
    <text evidence="3">The sequence shown here is derived from an EMBL/GenBank/DDBJ whole genome shotgun (WGS) entry which is preliminary data.</text>
</comment>
<evidence type="ECO:0000259" key="2">
    <source>
        <dbReference type="Pfam" id="PF00078"/>
    </source>
</evidence>
<dbReference type="InterPro" id="IPR036691">
    <property type="entry name" value="Endo/exonu/phosph_ase_sf"/>
</dbReference>
<evidence type="ECO:0000313" key="4">
    <source>
        <dbReference type="Proteomes" id="UP000243579"/>
    </source>
</evidence>
<name>A0A1V9Y8S0_ACHHY</name>
<evidence type="ECO:0000256" key="1">
    <source>
        <dbReference type="SAM" id="MobiDB-lite"/>
    </source>
</evidence>
<dbReference type="PANTHER" id="PTHR19446">
    <property type="entry name" value="REVERSE TRANSCRIPTASES"/>
    <property type="match status" value="1"/>
</dbReference>
<reference evidence="3 4" key="1">
    <citation type="journal article" date="2014" name="Genome Biol. Evol.">
        <title>The secreted proteins of Achlya hypogyna and Thraustotheca clavata identify the ancestral oomycete secretome and reveal gene acquisitions by horizontal gene transfer.</title>
        <authorList>
            <person name="Misner I."/>
            <person name="Blouin N."/>
            <person name="Leonard G."/>
            <person name="Richards T.A."/>
            <person name="Lane C.E."/>
        </authorList>
    </citation>
    <scope>NUCLEOTIDE SEQUENCE [LARGE SCALE GENOMIC DNA]</scope>
    <source>
        <strain evidence="3 4">ATCC 48635</strain>
    </source>
</reference>
<protein>
    <recommendedName>
        <fullName evidence="2">Reverse transcriptase domain-containing protein</fullName>
    </recommendedName>
</protein>